<evidence type="ECO:0000313" key="1">
    <source>
        <dbReference type="EMBL" id="PED80441.1"/>
    </source>
</evidence>
<proteinExistence type="predicted"/>
<organism evidence="1 2">
    <name type="scientific">Bacillus pseudomycoides</name>
    <dbReference type="NCBI Taxonomy" id="64104"/>
    <lineage>
        <taxon>Bacteria</taxon>
        <taxon>Bacillati</taxon>
        <taxon>Bacillota</taxon>
        <taxon>Bacilli</taxon>
        <taxon>Bacillales</taxon>
        <taxon>Bacillaceae</taxon>
        <taxon>Bacillus</taxon>
        <taxon>Bacillus cereus group</taxon>
    </lineage>
</organism>
<reference evidence="1 2" key="1">
    <citation type="submission" date="2017-09" db="EMBL/GenBank/DDBJ databases">
        <title>Large-scale bioinformatics analysis of Bacillus genomes uncovers conserved roles of natural products in bacterial physiology.</title>
        <authorList>
            <consortium name="Agbiome Team Llc"/>
            <person name="Bleich R.M."/>
            <person name="Grubbs K.J."/>
            <person name="Santa Maria K.C."/>
            <person name="Allen S.E."/>
            <person name="Farag S."/>
            <person name="Shank E.A."/>
            <person name="Bowers A."/>
        </authorList>
    </citation>
    <scope>NUCLEOTIDE SEQUENCE [LARGE SCALE GENOMIC DNA]</scope>
    <source>
        <strain evidence="1 2">AFS092012</strain>
    </source>
</reference>
<protein>
    <submittedName>
        <fullName evidence="1">Uncharacterized protein</fullName>
    </submittedName>
</protein>
<name>A0AA91ZRB3_9BACI</name>
<accession>A0AA91ZRB3</accession>
<evidence type="ECO:0000313" key="2">
    <source>
        <dbReference type="Proteomes" id="UP000221020"/>
    </source>
</evidence>
<dbReference type="EMBL" id="NVOR01000112">
    <property type="protein sequence ID" value="PED80441.1"/>
    <property type="molecule type" value="Genomic_DNA"/>
</dbReference>
<gene>
    <name evidence="1" type="ORF">CON65_22690</name>
</gene>
<sequence length="81" mass="9112">MLAQIPIKIINRILENVDNIFAICKKRAVKLGNINNVKAMLIVNIVGNGLTGKAYICLLTNRKSKYVPMKQERMIVTTNAR</sequence>
<dbReference type="AlphaFoldDB" id="A0AA91ZRB3"/>
<dbReference type="Proteomes" id="UP000221020">
    <property type="component" value="Unassembled WGS sequence"/>
</dbReference>
<comment type="caution">
    <text evidence="1">The sequence shown here is derived from an EMBL/GenBank/DDBJ whole genome shotgun (WGS) entry which is preliminary data.</text>
</comment>